<feature type="region of interest" description="Disordered" evidence="1">
    <location>
        <begin position="85"/>
        <end position="118"/>
    </location>
</feature>
<feature type="transmembrane region" description="Helical" evidence="2">
    <location>
        <begin position="642"/>
        <end position="662"/>
    </location>
</feature>
<organism evidence="3 4">
    <name type="scientific">Virgisporangium aliadipatigenens</name>
    <dbReference type="NCBI Taxonomy" id="741659"/>
    <lineage>
        <taxon>Bacteria</taxon>
        <taxon>Bacillati</taxon>
        <taxon>Actinomycetota</taxon>
        <taxon>Actinomycetes</taxon>
        <taxon>Micromonosporales</taxon>
        <taxon>Micromonosporaceae</taxon>
        <taxon>Virgisporangium</taxon>
    </lineage>
</organism>
<name>A0A8J4DVN9_9ACTN</name>
<comment type="caution">
    <text evidence="3">The sequence shown here is derived from an EMBL/GenBank/DDBJ whole genome shotgun (WGS) entry which is preliminary data.</text>
</comment>
<feature type="region of interest" description="Disordered" evidence="1">
    <location>
        <begin position="550"/>
        <end position="574"/>
    </location>
</feature>
<keyword evidence="2" id="KW-1133">Transmembrane helix</keyword>
<proteinExistence type="predicted"/>
<sequence>MRNRSDGSPETEAVGPEAEQTTAAPAGRGAAEAAPEGAQGAYASGGNAAVTAVLARPDEKPAAGAPLVGDMSMLAGNAATARLAADRSTADGGSATSGPGPLATAGPTSLAGPVSPAGPMSAPVAIPSLSAPAPPAAMSVAPVTAGPVAAPPTVEAVTATPAEVAGMVEPTVARLQTKIQQAAAAARTSVTDAYDLQIAGVRTTADGAALAITTAAGEEKAAFDAQVQADRQRLADAHRIAVEQAQTWIAGLKQELAAAAEAESARAAGESQQRAGAVQADAQNASTADDPDLAGAQRKVAGDIGADTAGAMRQDGAQLAGRVRTQAADHAAVNYDGPLAEHIAALDAAVAPAVQLIDELHPQVNALLDSQAADAVTAVQALGAQTIASLEQQRGTALAEVDAWESQATATAQEAGGQAGQALMSFDQEVREESPDAVEGALGPIGDELTARLDELVQAHRGIADTTGNQVRQGLVAGGDTAAQEIRDAAGRVRQQLGEGITEAEGRITDASRQFVTATGDAHGPAMRQLGATVDAGLTAQDDLAGQARAQTADASGKVADEHARLKEEERRKAEAEEEKSWWDRVTDWAAELYASVRKWFKETFGDFWGGLLFGILSGLAMVAVGLLLGGLVILIAKVSAIAALVTAVVLLLAGIGLGIHARFQQFYADNPGQSAGFWKGLGLVGLGIADLTGIPFIVEGVVGQRAFGKEMDAFESSERIGQGVVFLFTVLFTAKKLIKGKAAPEEVGPVAGAEEAALAAAKRGQAVEAAASRLGVEGAEQLDALGVAYDVAKEFSAPFIVDVANKMLPLIKADAAEGAVIVFVGRDGHSLAVATQALDPQFFASSCREVVLSRAVVESAVLDLEQNAGKAFPEIADFRQAAGKVDPADIPGARQTLANYLSENGLPIGEEGRPIVLVDTSFKGTVQELLAAVFPENRWKGYLAFFGESSTDPHPGSKQGMVLHLEAHESNGGRPVSEMPADPGRTFQNKDAVATIEETLHGTDSSPKGFKDGKPFQVPQSEEGGDPLKGFVPQRVAPEYADPKMREAVKDVNLQAVKDEAERIAALRDAGGDWEKELADGANRFTEQVRKWAGREEDVDPQFARVMDSFVRRGDKDAVGTLAKALGRSSLSEAEKSAIWYEYDALPTVKAREAFAAAKAEELR</sequence>
<evidence type="ECO:0000256" key="1">
    <source>
        <dbReference type="SAM" id="MobiDB-lite"/>
    </source>
</evidence>
<feature type="transmembrane region" description="Helical" evidence="2">
    <location>
        <begin position="608"/>
        <end position="635"/>
    </location>
</feature>
<dbReference type="RefSeq" id="WP_203905032.1">
    <property type="nucleotide sequence ID" value="NZ_BOPF01000051.1"/>
</dbReference>
<dbReference type="Proteomes" id="UP000619260">
    <property type="component" value="Unassembled WGS sequence"/>
</dbReference>
<feature type="compositionally biased region" description="Low complexity" evidence="1">
    <location>
        <begin position="23"/>
        <end position="42"/>
    </location>
</feature>
<gene>
    <name evidence="3" type="ORF">Val02_85270</name>
</gene>
<evidence type="ECO:0000256" key="2">
    <source>
        <dbReference type="SAM" id="Phobius"/>
    </source>
</evidence>
<accession>A0A8J4DVN9</accession>
<evidence type="ECO:0000313" key="4">
    <source>
        <dbReference type="Proteomes" id="UP000619260"/>
    </source>
</evidence>
<keyword evidence="2" id="KW-0812">Transmembrane</keyword>
<dbReference type="EMBL" id="BOPF01000051">
    <property type="protein sequence ID" value="GIJ51641.1"/>
    <property type="molecule type" value="Genomic_DNA"/>
</dbReference>
<keyword evidence="4" id="KW-1185">Reference proteome</keyword>
<feature type="region of interest" description="Disordered" evidence="1">
    <location>
        <begin position="1"/>
        <end position="44"/>
    </location>
</feature>
<reference evidence="3" key="1">
    <citation type="submission" date="2021-01" db="EMBL/GenBank/DDBJ databases">
        <title>Whole genome shotgun sequence of Virgisporangium aliadipatigenens NBRC 105644.</title>
        <authorList>
            <person name="Komaki H."/>
            <person name="Tamura T."/>
        </authorList>
    </citation>
    <scope>NUCLEOTIDE SEQUENCE</scope>
    <source>
        <strain evidence="3">NBRC 105644</strain>
    </source>
</reference>
<keyword evidence="2" id="KW-0472">Membrane</keyword>
<protein>
    <submittedName>
        <fullName evidence="3">Uncharacterized protein</fullName>
    </submittedName>
</protein>
<feature type="region of interest" description="Disordered" evidence="1">
    <location>
        <begin position="264"/>
        <end position="293"/>
    </location>
</feature>
<dbReference type="AlphaFoldDB" id="A0A8J4DVN9"/>
<evidence type="ECO:0000313" key="3">
    <source>
        <dbReference type="EMBL" id="GIJ51641.1"/>
    </source>
</evidence>
<feature type="compositionally biased region" description="Basic and acidic residues" evidence="1">
    <location>
        <begin position="559"/>
        <end position="574"/>
    </location>
</feature>